<keyword evidence="6 16" id="KW-0378">Hydrolase</keyword>
<dbReference type="PANTHER" id="PTHR31736:SF12">
    <property type="entry name" value="EXO-POLYGALACTURONASE, PUTATIVE-RELATED"/>
    <property type="match status" value="1"/>
</dbReference>
<comment type="catalytic activity">
    <reaction evidence="15">
        <text>[(1-&gt;4)-alpha-D-galacturonosyl](n) + H2O = alpha-D-galacturonate + [(1-&gt;4)-alpha-D-galacturonosyl](n-1)</text>
        <dbReference type="Rhea" id="RHEA:14117"/>
        <dbReference type="Rhea" id="RHEA-COMP:14570"/>
        <dbReference type="Rhea" id="RHEA-COMP:14572"/>
        <dbReference type="ChEBI" id="CHEBI:15377"/>
        <dbReference type="ChEBI" id="CHEBI:58658"/>
        <dbReference type="ChEBI" id="CHEBI:140523"/>
        <dbReference type="EC" id="3.2.1.67"/>
    </reaction>
</comment>
<evidence type="ECO:0000256" key="15">
    <source>
        <dbReference type="ARBA" id="ARBA00048766"/>
    </source>
</evidence>
<dbReference type="OrthoDB" id="339764at2759"/>
<dbReference type="InterPro" id="IPR000743">
    <property type="entry name" value="Glyco_hydro_28"/>
</dbReference>
<keyword evidence="18" id="KW-1185">Reference proteome</keyword>
<keyword evidence="11" id="KW-0961">Cell wall biogenesis/degradation</keyword>
<evidence type="ECO:0000256" key="6">
    <source>
        <dbReference type="ARBA" id="ARBA00022801"/>
    </source>
</evidence>
<dbReference type="GO" id="GO:0071555">
    <property type="term" value="P:cell wall organization"/>
    <property type="evidence" value="ECO:0007669"/>
    <property type="project" value="UniProtKB-KW"/>
</dbReference>
<dbReference type="EC" id="3.2.1.67" evidence="14"/>
<evidence type="ECO:0000256" key="7">
    <source>
        <dbReference type="ARBA" id="ARBA00023157"/>
    </source>
</evidence>
<comment type="subcellular location">
    <subcellularLocation>
        <location evidence="1">Secreted</location>
    </subcellularLocation>
</comment>
<keyword evidence="7" id="KW-1015">Disulfide bond</keyword>
<protein>
    <recommendedName>
        <fullName evidence="14">galacturonan 1,4-alpha-galacturonidase</fullName>
        <ecNumber evidence="14">3.2.1.67</ecNumber>
    </recommendedName>
</protein>
<dbReference type="SMART" id="SM00710">
    <property type="entry name" value="PbH1"/>
    <property type="match status" value="3"/>
</dbReference>
<name>A0A9P4UWV0_9PLEO</name>
<dbReference type="EMBL" id="ML996286">
    <property type="protein sequence ID" value="KAF2728296.1"/>
    <property type="molecule type" value="Genomic_DNA"/>
</dbReference>
<keyword evidence="12" id="KW-0624">Polysaccharide degradation</keyword>
<keyword evidence="4" id="KW-0732">Signal</keyword>
<dbReference type="InterPro" id="IPR006626">
    <property type="entry name" value="PbH1"/>
</dbReference>
<evidence type="ECO:0000256" key="14">
    <source>
        <dbReference type="ARBA" id="ARBA00038933"/>
    </source>
</evidence>
<dbReference type="GO" id="GO:0047911">
    <property type="term" value="F:galacturan 1,4-alpha-galacturonidase activity"/>
    <property type="evidence" value="ECO:0007669"/>
    <property type="project" value="UniProtKB-EC"/>
</dbReference>
<evidence type="ECO:0000256" key="11">
    <source>
        <dbReference type="ARBA" id="ARBA00023316"/>
    </source>
</evidence>
<evidence type="ECO:0000256" key="2">
    <source>
        <dbReference type="ARBA" id="ARBA00008834"/>
    </source>
</evidence>
<gene>
    <name evidence="17" type="ORF">EJ04DRAFT_546853</name>
</gene>
<evidence type="ECO:0000313" key="17">
    <source>
        <dbReference type="EMBL" id="KAF2728296.1"/>
    </source>
</evidence>
<comment type="caution">
    <text evidence="17">The sequence shown here is derived from an EMBL/GenBank/DDBJ whole genome shotgun (WGS) entry which is preliminary data.</text>
</comment>
<evidence type="ECO:0000256" key="16">
    <source>
        <dbReference type="RuleBase" id="RU361169"/>
    </source>
</evidence>
<evidence type="ECO:0000256" key="5">
    <source>
        <dbReference type="ARBA" id="ARBA00022737"/>
    </source>
</evidence>
<evidence type="ECO:0000256" key="8">
    <source>
        <dbReference type="ARBA" id="ARBA00023180"/>
    </source>
</evidence>
<evidence type="ECO:0000256" key="3">
    <source>
        <dbReference type="ARBA" id="ARBA00022525"/>
    </source>
</evidence>
<accession>A0A9P4UWV0</accession>
<keyword evidence="9" id="KW-0119">Carbohydrate metabolism</keyword>
<dbReference type="InterPro" id="IPR012334">
    <property type="entry name" value="Pectin_lyas_fold"/>
</dbReference>
<sequence>MQSHVHPRSGRKTCTVQARGSKQDDVPNIIHAFSECGHGGTVIFPEDQDYWIAQRFNPVVNDVDIDWRGKWTFSDDLAYWRNNSYSIEFQNHRAGFVLSGTNICISGHSTSLIHVEGNGDVWYTAEAGNTQEGRPMPFVLWNVSVVSISNFHIKNPQLWALNIMNGSDIHISSLKINATATNAPYGKNWVQNTDGFDTMDTRNVTLENFWYQGGDDCIAIKPRSYDVTVRNVTCHGGNGIAIGSLGQYLEDSSVENVLVDDVRIQRYNEDMHNCVYIKTWVGAQVPQSSYESDGKPNGGGWGTVSNITFSNFQVDGADSPPTITQDNGNNKSYSGSSKMLVSDVRFVNFSGWLNGKTTMGSVGCSTVNPCFGIEYVNVTLRSGVNGTQITNGTCKYTAPRGVTGLKGTGC</sequence>
<dbReference type="Proteomes" id="UP000799444">
    <property type="component" value="Unassembled WGS sequence"/>
</dbReference>
<dbReference type="SUPFAM" id="SSF51126">
    <property type="entry name" value="Pectin lyase-like"/>
    <property type="match status" value="1"/>
</dbReference>
<evidence type="ECO:0000256" key="9">
    <source>
        <dbReference type="ARBA" id="ARBA00023277"/>
    </source>
</evidence>
<evidence type="ECO:0000256" key="10">
    <source>
        <dbReference type="ARBA" id="ARBA00023295"/>
    </source>
</evidence>
<evidence type="ECO:0000313" key="18">
    <source>
        <dbReference type="Proteomes" id="UP000799444"/>
    </source>
</evidence>
<evidence type="ECO:0000256" key="4">
    <source>
        <dbReference type="ARBA" id="ARBA00022729"/>
    </source>
</evidence>
<comment type="function">
    <text evidence="13">Specific in hydrolyzing the terminal glycosidic bond of polygalacturonic acid and oligogalacturonates.</text>
</comment>
<dbReference type="GO" id="GO:0004650">
    <property type="term" value="F:polygalacturonase activity"/>
    <property type="evidence" value="ECO:0007669"/>
    <property type="project" value="InterPro"/>
</dbReference>
<dbReference type="AlphaFoldDB" id="A0A9P4UWV0"/>
<dbReference type="GO" id="GO:0005576">
    <property type="term" value="C:extracellular region"/>
    <property type="evidence" value="ECO:0007669"/>
    <property type="project" value="UniProtKB-SubCell"/>
</dbReference>
<keyword evidence="3" id="KW-0964">Secreted</keyword>
<proteinExistence type="inferred from homology"/>
<keyword evidence="5" id="KW-0677">Repeat</keyword>
<keyword evidence="8" id="KW-0325">Glycoprotein</keyword>
<comment type="similarity">
    <text evidence="2 16">Belongs to the glycosyl hydrolase 28 family.</text>
</comment>
<keyword evidence="10 16" id="KW-0326">Glycosidase</keyword>
<evidence type="ECO:0000256" key="12">
    <source>
        <dbReference type="ARBA" id="ARBA00023326"/>
    </source>
</evidence>
<dbReference type="GO" id="GO:0045490">
    <property type="term" value="P:pectin catabolic process"/>
    <property type="evidence" value="ECO:0007669"/>
    <property type="project" value="UniProtKB-ARBA"/>
</dbReference>
<dbReference type="Pfam" id="PF00295">
    <property type="entry name" value="Glyco_hydro_28"/>
    <property type="match status" value="1"/>
</dbReference>
<evidence type="ECO:0000256" key="13">
    <source>
        <dbReference type="ARBA" id="ARBA00037312"/>
    </source>
</evidence>
<organism evidence="17 18">
    <name type="scientific">Polyplosphaeria fusca</name>
    <dbReference type="NCBI Taxonomy" id="682080"/>
    <lineage>
        <taxon>Eukaryota</taxon>
        <taxon>Fungi</taxon>
        <taxon>Dikarya</taxon>
        <taxon>Ascomycota</taxon>
        <taxon>Pezizomycotina</taxon>
        <taxon>Dothideomycetes</taxon>
        <taxon>Pleosporomycetidae</taxon>
        <taxon>Pleosporales</taxon>
        <taxon>Tetraplosphaeriaceae</taxon>
        <taxon>Polyplosphaeria</taxon>
    </lineage>
</organism>
<reference evidence="17" key="1">
    <citation type="journal article" date="2020" name="Stud. Mycol.">
        <title>101 Dothideomycetes genomes: a test case for predicting lifestyles and emergence of pathogens.</title>
        <authorList>
            <person name="Haridas S."/>
            <person name="Albert R."/>
            <person name="Binder M."/>
            <person name="Bloem J."/>
            <person name="Labutti K."/>
            <person name="Salamov A."/>
            <person name="Andreopoulos B."/>
            <person name="Baker S."/>
            <person name="Barry K."/>
            <person name="Bills G."/>
            <person name="Bluhm B."/>
            <person name="Cannon C."/>
            <person name="Castanera R."/>
            <person name="Culley D."/>
            <person name="Daum C."/>
            <person name="Ezra D."/>
            <person name="Gonzalez J."/>
            <person name="Henrissat B."/>
            <person name="Kuo A."/>
            <person name="Liang C."/>
            <person name="Lipzen A."/>
            <person name="Lutzoni F."/>
            <person name="Magnuson J."/>
            <person name="Mondo S."/>
            <person name="Nolan M."/>
            <person name="Ohm R."/>
            <person name="Pangilinan J."/>
            <person name="Park H.-J."/>
            <person name="Ramirez L."/>
            <person name="Alfaro M."/>
            <person name="Sun H."/>
            <person name="Tritt A."/>
            <person name="Yoshinaga Y."/>
            <person name="Zwiers L.-H."/>
            <person name="Turgeon B."/>
            <person name="Goodwin S."/>
            <person name="Spatafora J."/>
            <person name="Crous P."/>
            <person name="Grigoriev I."/>
        </authorList>
    </citation>
    <scope>NUCLEOTIDE SEQUENCE</scope>
    <source>
        <strain evidence="17">CBS 125425</strain>
    </source>
</reference>
<dbReference type="Gene3D" id="2.160.20.10">
    <property type="entry name" value="Single-stranded right-handed beta-helix, Pectin lyase-like"/>
    <property type="match status" value="1"/>
</dbReference>
<evidence type="ECO:0000256" key="1">
    <source>
        <dbReference type="ARBA" id="ARBA00004613"/>
    </source>
</evidence>
<dbReference type="InterPro" id="IPR011050">
    <property type="entry name" value="Pectin_lyase_fold/virulence"/>
</dbReference>
<dbReference type="PANTHER" id="PTHR31736">
    <property type="match status" value="1"/>
</dbReference>